<name>A0A1M6EGH0_9FLAO</name>
<dbReference type="RefSeq" id="WP_019386515.1">
    <property type="nucleotide sequence ID" value="NZ_ALIH01000002.1"/>
</dbReference>
<dbReference type="Proteomes" id="UP000184396">
    <property type="component" value="Unassembled WGS sequence"/>
</dbReference>
<dbReference type="EMBL" id="FQYK01000004">
    <property type="protein sequence ID" value="SHI84565.1"/>
    <property type="molecule type" value="Genomic_DNA"/>
</dbReference>
<sequence>MKNILPRFLVNFANILFYNIANQKTATNFELEANSSHQNADEMQQYLVNRNLRHIEYINQLEKQIEVSQIQGFSQDFYDELKSSKLICKINTINTTRKIA</sequence>
<reference evidence="1 2" key="1">
    <citation type="submission" date="2016-11" db="EMBL/GenBank/DDBJ databases">
        <authorList>
            <person name="Jaros S."/>
            <person name="Januszkiewicz K."/>
            <person name="Wedrychowicz H."/>
        </authorList>
    </citation>
    <scope>NUCLEOTIDE SEQUENCE [LARGE SCALE GENOMIC DNA]</scope>
    <source>
        <strain evidence="1 2">CGMCC 1.12213</strain>
    </source>
</reference>
<protein>
    <submittedName>
        <fullName evidence="1">Uncharacterized protein</fullName>
    </submittedName>
</protein>
<dbReference type="STRING" id="1178825.SAMN05216261_1965"/>
<keyword evidence="2" id="KW-1185">Reference proteome</keyword>
<gene>
    <name evidence="1" type="ORF">SAMN05216261_1965</name>
</gene>
<accession>A0A1M6EGH0</accession>
<proteinExistence type="predicted"/>
<evidence type="ECO:0000313" key="2">
    <source>
        <dbReference type="Proteomes" id="UP000184396"/>
    </source>
</evidence>
<dbReference type="AlphaFoldDB" id="A0A1M6EGH0"/>
<organism evidence="1 2">
    <name type="scientific">Algibacter luteus</name>
    <dbReference type="NCBI Taxonomy" id="1178825"/>
    <lineage>
        <taxon>Bacteria</taxon>
        <taxon>Pseudomonadati</taxon>
        <taxon>Bacteroidota</taxon>
        <taxon>Flavobacteriia</taxon>
        <taxon>Flavobacteriales</taxon>
        <taxon>Flavobacteriaceae</taxon>
        <taxon>Algibacter</taxon>
    </lineage>
</organism>
<evidence type="ECO:0000313" key="1">
    <source>
        <dbReference type="EMBL" id="SHI84565.1"/>
    </source>
</evidence>